<dbReference type="NCBIfam" id="TIGR02141">
    <property type="entry name" value="modB_ABC"/>
    <property type="match status" value="1"/>
</dbReference>
<gene>
    <name evidence="12" type="ORF">T472_0211515</name>
</gene>
<feature type="transmembrane region" description="Helical" evidence="9">
    <location>
        <begin position="85"/>
        <end position="105"/>
    </location>
</feature>
<evidence type="ECO:0000256" key="3">
    <source>
        <dbReference type="ARBA" id="ARBA00022448"/>
    </source>
</evidence>
<dbReference type="PANTHER" id="PTHR30183:SF3">
    <property type="entry name" value="MOLYBDENUM TRANSPORT SYSTEM PERMEASE PROTEIN MODB"/>
    <property type="match status" value="1"/>
</dbReference>
<comment type="similarity">
    <text evidence="2 10">Belongs to the binding-protein-dependent transport system permease family. CysTW subfamily.</text>
</comment>
<keyword evidence="13" id="KW-1185">Reference proteome</keyword>
<organism evidence="12 13">
    <name type="scientific">Youngiibacter fragilis 232.1</name>
    <dbReference type="NCBI Taxonomy" id="994573"/>
    <lineage>
        <taxon>Bacteria</taxon>
        <taxon>Bacillati</taxon>
        <taxon>Bacillota</taxon>
        <taxon>Clostridia</taxon>
        <taxon>Eubacteriales</taxon>
        <taxon>Clostridiaceae</taxon>
        <taxon>Youngiibacter</taxon>
    </lineage>
</organism>
<evidence type="ECO:0000256" key="8">
    <source>
        <dbReference type="ARBA" id="ARBA00023136"/>
    </source>
</evidence>
<dbReference type="Gene3D" id="1.10.3720.10">
    <property type="entry name" value="MetI-like"/>
    <property type="match status" value="1"/>
</dbReference>
<evidence type="ECO:0000256" key="9">
    <source>
        <dbReference type="RuleBase" id="RU363032"/>
    </source>
</evidence>
<dbReference type="GO" id="GO:0005886">
    <property type="term" value="C:plasma membrane"/>
    <property type="evidence" value="ECO:0007669"/>
    <property type="project" value="UniProtKB-SubCell"/>
</dbReference>
<evidence type="ECO:0000256" key="6">
    <source>
        <dbReference type="ARBA" id="ARBA00022692"/>
    </source>
</evidence>
<dbReference type="EMBL" id="AXUN02000180">
    <property type="protein sequence ID" value="ETA80526.1"/>
    <property type="molecule type" value="Genomic_DNA"/>
</dbReference>
<dbReference type="Proteomes" id="UP000017747">
    <property type="component" value="Unassembled WGS sequence"/>
</dbReference>
<evidence type="ECO:0000256" key="10">
    <source>
        <dbReference type="RuleBase" id="RU365097"/>
    </source>
</evidence>
<dbReference type="PROSITE" id="PS50928">
    <property type="entry name" value="ABC_TM1"/>
    <property type="match status" value="1"/>
</dbReference>
<evidence type="ECO:0000256" key="1">
    <source>
        <dbReference type="ARBA" id="ARBA00004651"/>
    </source>
</evidence>
<feature type="transmembrane region" description="Helical" evidence="9">
    <location>
        <begin position="117"/>
        <end position="136"/>
    </location>
</feature>
<feature type="transmembrane region" description="Helical" evidence="9">
    <location>
        <begin position="12"/>
        <end position="32"/>
    </location>
</feature>
<dbReference type="GO" id="GO:0015098">
    <property type="term" value="F:molybdate ion transmembrane transporter activity"/>
    <property type="evidence" value="ECO:0007669"/>
    <property type="project" value="UniProtKB-UniRule"/>
</dbReference>
<keyword evidence="3 9" id="KW-0813">Transport</keyword>
<feature type="transmembrane region" description="Helical" evidence="9">
    <location>
        <begin position="44"/>
        <end position="65"/>
    </location>
</feature>
<dbReference type="Pfam" id="PF00528">
    <property type="entry name" value="BPD_transp_1"/>
    <property type="match status" value="1"/>
</dbReference>
<protein>
    <recommendedName>
        <fullName evidence="10">Molybdenum transport system permease</fullName>
    </recommendedName>
</protein>
<dbReference type="eggNOG" id="COG4149">
    <property type="taxonomic scope" value="Bacteria"/>
</dbReference>
<keyword evidence="4 10" id="KW-1003">Cell membrane</keyword>
<feature type="transmembrane region" description="Helical" evidence="9">
    <location>
        <begin position="192"/>
        <end position="213"/>
    </location>
</feature>
<evidence type="ECO:0000256" key="2">
    <source>
        <dbReference type="ARBA" id="ARBA00007069"/>
    </source>
</evidence>
<dbReference type="OrthoDB" id="9795403at2"/>
<dbReference type="AlphaFoldDB" id="V7I5E9"/>
<evidence type="ECO:0000259" key="11">
    <source>
        <dbReference type="PROSITE" id="PS50928"/>
    </source>
</evidence>
<sequence length="231" mass="25448">MDWFPLLNSLRIAFIATIFTFAFGITAAYYVVKLPRISRGILDCIFTLPLVLPPTVVGFFLLKSLGPNGVIGSPYLELFGRKIVMTWYASIFAVIIVTFPLMYRTVRGAFESFDHNLIYAGQTLGLSNTYIFWRIIIPGCKHGLMSGTILAFARGLGEYGATSMVSGYIPGRTATISTTVYQLWREGNDTLAYQWVGINLIISFVVLVAVNLLEKGHSTKPAPLSGTEGEV</sequence>
<dbReference type="InterPro" id="IPR011867">
    <property type="entry name" value="ModB_ABC"/>
</dbReference>
<dbReference type="PANTHER" id="PTHR30183">
    <property type="entry name" value="MOLYBDENUM TRANSPORT SYSTEM PERMEASE PROTEIN MODB"/>
    <property type="match status" value="1"/>
</dbReference>
<keyword evidence="6 9" id="KW-0812">Transmembrane</keyword>
<name>V7I5E9_9CLOT</name>
<dbReference type="InterPro" id="IPR035906">
    <property type="entry name" value="MetI-like_sf"/>
</dbReference>
<comment type="caution">
    <text evidence="12">The sequence shown here is derived from an EMBL/GenBank/DDBJ whole genome shotgun (WGS) entry which is preliminary data.</text>
</comment>
<proteinExistence type="inferred from homology"/>
<dbReference type="SUPFAM" id="SSF161098">
    <property type="entry name" value="MetI-like"/>
    <property type="match status" value="1"/>
</dbReference>
<keyword evidence="7 9" id="KW-1133">Transmembrane helix</keyword>
<dbReference type="RefSeq" id="WP_023388900.1">
    <property type="nucleotide sequence ID" value="NZ_AXUN02000180.1"/>
</dbReference>
<evidence type="ECO:0000313" key="12">
    <source>
        <dbReference type="EMBL" id="ETA80526.1"/>
    </source>
</evidence>
<accession>V7I5E9</accession>
<evidence type="ECO:0000256" key="7">
    <source>
        <dbReference type="ARBA" id="ARBA00022989"/>
    </source>
</evidence>
<dbReference type="STRING" id="994573.T472_0211515"/>
<reference evidence="12 13" key="1">
    <citation type="journal article" date="2014" name="Genome Announc.">
        <title>Genome Sequence of Youngiibacter fragilis, the Type Strain of the Genus Youngiibacter.</title>
        <authorList>
            <person name="Wawrik C.B."/>
            <person name="Callaghan A.V."/>
            <person name="Stamps B.W."/>
            <person name="Wawrik B."/>
        </authorList>
    </citation>
    <scope>NUCLEOTIDE SEQUENCE [LARGE SCALE GENOMIC DNA]</scope>
    <source>
        <strain evidence="12 13">232.1</strain>
    </source>
</reference>
<feature type="domain" description="ABC transmembrane type-1" evidence="11">
    <location>
        <begin position="6"/>
        <end position="214"/>
    </location>
</feature>
<keyword evidence="8 9" id="KW-0472">Membrane</keyword>
<dbReference type="CDD" id="cd06261">
    <property type="entry name" value="TM_PBP2"/>
    <property type="match status" value="1"/>
</dbReference>
<evidence type="ECO:0000313" key="13">
    <source>
        <dbReference type="Proteomes" id="UP000017747"/>
    </source>
</evidence>
<keyword evidence="5 10" id="KW-0500">Molybdenum</keyword>
<comment type="function">
    <text evidence="10">Part of the binding-protein-dependent transport system for molybdenum; probably responsible for the translocation of the substrate across the membrane.</text>
</comment>
<comment type="subcellular location">
    <subcellularLocation>
        <location evidence="1 9">Cell membrane</location>
        <topology evidence="1 9">Multi-pass membrane protein</topology>
    </subcellularLocation>
</comment>
<dbReference type="PATRIC" id="fig|994573.3.peg.2140"/>
<dbReference type="InterPro" id="IPR000515">
    <property type="entry name" value="MetI-like"/>
</dbReference>
<evidence type="ECO:0000256" key="4">
    <source>
        <dbReference type="ARBA" id="ARBA00022475"/>
    </source>
</evidence>
<evidence type="ECO:0000256" key="5">
    <source>
        <dbReference type="ARBA" id="ARBA00022505"/>
    </source>
</evidence>